<evidence type="ECO:0000256" key="1">
    <source>
        <dbReference type="SAM" id="Phobius"/>
    </source>
</evidence>
<sequence>MIFSLPLFSLSVVLQSPLADAHGMNGSSGRTSILPVATTVIGGFTTTTLFRPKPTTSKVSGIPLPAGVGCLDSSWIPTVDAWVKEKVDQNLKEWWGTIKNRNTTNFVTEFGKAFGDSAHNLACGVDTEDQCINPSCTGLISFFHLISSHLVFLSFCPFILIVFLLVVFRDAKAPKWTYFVRVAISNLNRFMRLLHAGIGEGQLGFEALREDVAQTFFPWKDTRTDLEKEAPWLSAMVSAAAGFVPFGFALKGVIGPVIQPAVSAVSETAAAFAGAAFAQVGLDPAIKPIIERVRLLSEMGKFVADYCFTARDILGKWSAAIFKGDKDRSGNDILVYLRGGRFVLQDNWTKSDLETFFKKRLVAWFVNNEIREHTKTFVLCANSTDIESIILPLEPRYITNNGTRVCSLYRYYLPLTFPFLSFLHGLT</sequence>
<protein>
    <submittedName>
        <fullName evidence="3">Uncharacterized protein</fullName>
    </submittedName>
</protein>
<accession>A0A3N4K4H7</accession>
<keyword evidence="1" id="KW-0472">Membrane</keyword>
<organism evidence="3 4">
    <name type="scientific">Choiromyces venosus 120613-1</name>
    <dbReference type="NCBI Taxonomy" id="1336337"/>
    <lineage>
        <taxon>Eukaryota</taxon>
        <taxon>Fungi</taxon>
        <taxon>Dikarya</taxon>
        <taxon>Ascomycota</taxon>
        <taxon>Pezizomycotina</taxon>
        <taxon>Pezizomycetes</taxon>
        <taxon>Pezizales</taxon>
        <taxon>Tuberaceae</taxon>
        <taxon>Choiromyces</taxon>
    </lineage>
</organism>
<dbReference type="EMBL" id="ML120353">
    <property type="protein sequence ID" value="RPB05454.1"/>
    <property type="molecule type" value="Genomic_DNA"/>
</dbReference>
<evidence type="ECO:0000313" key="3">
    <source>
        <dbReference type="EMBL" id="RPB05454.1"/>
    </source>
</evidence>
<proteinExistence type="predicted"/>
<dbReference type="Proteomes" id="UP000276215">
    <property type="component" value="Unassembled WGS sequence"/>
</dbReference>
<dbReference type="OrthoDB" id="5383967at2759"/>
<feature type="chain" id="PRO_5018013259" evidence="2">
    <location>
        <begin position="22"/>
        <end position="427"/>
    </location>
</feature>
<keyword evidence="4" id="KW-1185">Reference proteome</keyword>
<feature type="signal peptide" evidence="2">
    <location>
        <begin position="1"/>
        <end position="21"/>
    </location>
</feature>
<gene>
    <name evidence="3" type="ORF">L873DRAFT_793450</name>
</gene>
<keyword evidence="1" id="KW-1133">Transmembrane helix</keyword>
<dbReference type="STRING" id="1336337.A0A3N4K4H7"/>
<evidence type="ECO:0000256" key="2">
    <source>
        <dbReference type="SAM" id="SignalP"/>
    </source>
</evidence>
<feature type="transmembrane region" description="Helical" evidence="1">
    <location>
        <begin position="142"/>
        <end position="168"/>
    </location>
</feature>
<reference evidence="3 4" key="1">
    <citation type="journal article" date="2018" name="Nat. Ecol. Evol.">
        <title>Pezizomycetes genomes reveal the molecular basis of ectomycorrhizal truffle lifestyle.</title>
        <authorList>
            <person name="Murat C."/>
            <person name="Payen T."/>
            <person name="Noel B."/>
            <person name="Kuo A."/>
            <person name="Morin E."/>
            <person name="Chen J."/>
            <person name="Kohler A."/>
            <person name="Krizsan K."/>
            <person name="Balestrini R."/>
            <person name="Da Silva C."/>
            <person name="Montanini B."/>
            <person name="Hainaut M."/>
            <person name="Levati E."/>
            <person name="Barry K.W."/>
            <person name="Belfiori B."/>
            <person name="Cichocki N."/>
            <person name="Clum A."/>
            <person name="Dockter R.B."/>
            <person name="Fauchery L."/>
            <person name="Guy J."/>
            <person name="Iotti M."/>
            <person name="Le Tacon F."/>
            <person name="Lindquist E.A."/>
            <person name="Lipzen A."/>
            <person name="Malagnac F."/>
            <person name="Mello A."/>
            <person name="Molinier V."/>
            <person name="Miyauchi S."/>
            <person name="Poulain J."/>
            <person name="Riccioni C."/>
            <person name="Rubini A."/>
            <person name="Sitrit Y."/>
            <person name="Splivallo R."/>
            <person name="Traeger S."/>
            <person name="Wang M."/>
            <person name="Zifcakova L."/>
            <person name="Wipf D."/>
            <person name="Zambonelli A."/>
            <person name="Paolocci F."/>
            <person name="Nowrousian M."/>
            <person name="Ottonello S."/>
            <person name="Baldrian P."/>
            <person name="Spatafora J.W."/>
            <person name="Henrissat B."/>
            <person name="Nagy L.G."/>
            <person name="Aury J.M."/>
            <person name="Wincker P."/>
            <person name="Grigoriev I.V."/>
            <person name="Bonfante P."/>
            <person name="Martin F.M."/>
        </authorList>
    </citation>
    <scope>NUCLEOTIDE SEQUENCE [LARGE SCALE GENOMIC DNA]</scope>
    <source>
        <strain evidence="3 4">120613-1</strain>
    </source>
</reference>
<keyword evidence="1" id="KW-0812">Transmembrane</keyword>
<name>A0A3N4K4H7_9PEZI</name>
<dbReference type="AlphaFoldDB" id="A0A3N4K4H7"/>
<keyword evidence="2" id="KW-0732">Signal</keyword>
<evidence type="ECO:0000313" key="4">
    <source>
        <dbReference type="Proteomes" id="UP000276215"/>
    </source>
</evidence>